<dbReference type="Pfam" id="PF01810">
    <property type="entry name" value="LysE"/>
    <property type="match status" value="1"/>
</dbReference>
<evidence type="ECO:0000256" key="2">
    <source>
        <dbReference type="ARBA" id="ARBA00007928"/>
    </source>
</evidence>
<name>A0A2T3IZ70_9GAMM</name>
<keyword evidence="6 7" id="KW-0472">Membrane</keyword>
<dbReference type="OrthoDB" id="9804822at2"/>
<organism evidence="8 9">
    <name type="scientific">Photobacterium lutimaris</name>
    <dbReference type="NCBI Taxonomy" id="388278"/>
    <lineage>
        <taxon>Bacteria</taxon>
        <taxon>Pseudomonadati</taxon>
        <taxon>Pseudomonadota</taxon>
        <taxon>Gammaproteobacteria</taxon>
        <taxon>Vibrionales</taxon>
        <taxon>Vibrionaceae</taxon>
        <taxon>Photobacterium</taxon>
    </lineage>
</organism>
<evidence type="ECO:0000313" key="9">
    <source>
        <dbReference type="Proteomes" id="UP000241222"/>
    </source>
</evidence>
<sequence length="205" mass="22295">MNIEIWVAYFSATVIYSLIPGSGTINSINNGMVYGFRKSVISIVGLQLGLAFYIILIGMGVGVLVSQSAIAFTVIKWVGVAYLIWLGIQKFRENTPTNPVGVPLEISEWKLFSKAIVVNLSNPKTVIFFAALLPQFIDPAGSHNLQIIQMGATTIAVDTCVMLLYVILAAKLSYYIRSPRIVKKLNRIFGSMFISCGALLAAAKA</sequence>
<comment type="caution">
    <text evidence="8">The sequence shown here is derived from an EMBL/GenBank/DDBJ whole genome shotgun (WGS) entry which is preliminary data.</text>
</comment>
<feature type="transmembrane region" description="Helical" evidence="7">
    <location>
        <begin position="69"/>
        <end position="88"/>
    </location>
</feature>
<dbReference type="NCBIfam" id="NF007812">
    <property type="entry name" value="PRK10520.1"/>
    <property type="match status" value="1"/>
</dbReference>
<dbReference type="Proteomes" id="UP000241222">
    <property type="component" value="Unassembled WGS sequence"/>
</dbReference>
<accession>A0A2T3IZ70</accession>
<feature type="transmembrane region" description="Helical" evidence="7">
    <location>
        <begin position="149"/>
        <end position="173"/>
    </location>
</feature>
<feature type="transmembrane region" description="Helical" evidence="7">
    <location>
        <begin position="116"/>
        <end position="137"/>
    </location>
</feature>
<evidence type="ECO:0000256" key="3">
    <source>
        <dbReference type="ARBA" id="ARBA00022475"/>
    </source>
</evidence>
<keyword evidence="4 7" id="KW-0812">Transmembrane</keyword>
<feature type="transmembrane region" description="Helical" evidence="7">
    <location>
        <begin position="6"/>
        <end position="28"/>
    </location>
</feature>
<dbReference type="GO" id="GO:0005886">
    <property type="term" value="C:plasma membrane"/>
    <property type="evidence" value="ECO:0007669"/>
    <property type="project" value="UniProtKB-SubCell"/>
</dbReference>
<keyword evidence="3" id="KW-1003">Cell membrane</keyword>
<gene>
    <name evidence="8" type="ORF">C9I99_11250</name>
</gene>
<dbReference type="PIRSF" id="PIRSF006324">
    <property type="entry name" value="LeuE"/>
    <property type="match status" value="1"/>
</dbReference>
<dbReference type="EMBL" id="PYMH01000004">
    <property type="protein sequence ID" value="PSU33934.1"/>
    <property type="molecule type" value="Genomic_DNA"/>
</dbReference>
<dbReference type="PANTHER" id="PTHR30086:SF14">
    <property type="entry name" value="HOMOSERINE_HOMOSERINE LACTONE EFFLUX PROTEIN"/>
    <property type="match status" value="1"/>
</dbReference>
<dbReference type="PANTHER" id="PTHR30086">
    <property type="entry name" value="ARGININE EXPORTER PROTEIN ARGO"/>
    <property type="match status" value="1"/>
</dbReference>
<feature type="transmembrane region" description="Helical" evidence="7">
    <location>
        <begin position="40"/>
        <end position="63"/>
    </location>
</feature>
<protein>
    <submittedName>
        <fullName evidence="8">Homoserine/homoserine lactone efflux protein</fullName>
    </submittedName>
</protein>
<evidence type="ECO:0000313" key="8">
    <source>
        <dbReference type="EMBL" id="PSU33934.1"/>
    </source>
</evidence>
<comment type="subcellular location">
    <subcellularLocation>
        <location evidence="1">Cell membrane</location>
        <topology evidence="1">Multi-pass membrane protein</topology>
    </subcellularLocation>
</comment>
<keyword evidence="5 7" id="KW-1133">Transmembrane helix</keyword>
<feature type="transmembrane region" description="Helical" evidence="7">
    <location>
        <begin position="185"/>
        <end position="203"/>
    </location>
</feature>
<evidence type="ECO:0000256" key="5">
    <source>
        <dbReference type="ARBA" id="ARBA00022989"/>
    </source>
</evidence>
<evidence type="ECO:0000256" key="7">
    <source>
        <dbReference type="SAM" id="Phobius"/>
    </source>
</evidence>
<dbReference type="AlphaFoldDB" id="A0A2T3IZ70"/>
<keyword evidence="9" id="KW-1185">Reference proteome</keyword>
<evidence type="ECO:0000256" key="4">
    <source>
        <dbReference type="ARBA" id="ARBA00022692"/>
    </source>
</evidence>
<dbReference type="InterPro" id="IPR001123">
    <property type="entry name" value="LeuE-type"/>
</dbReference>
<evidence type="ECO:0000256" key="1">
    <source>
        <dbReference type="ARBA" id="ARBA00004651"/>
    </source>
</evidence>
<proteinExistence type="inferred from homology"/>
<reference evidence="8 9" key="1">
    <citation type="submission" date="2018-03" db="EMBL/GenBank/DDBJ databases">
        <title>Whole genome sequencing of Histamine producing bacteria.</title>
        <authorList>
            <person name="Butler K."/>
        </authorList>
    </citation>
    <scope>NUCLEOTIDE SEQUENCE [LARGE SCALE GENOMIC DNA]</scope>
    <source>
        <strain evidence="8 9">JCM 13586</strain>
    </source>
</reference>
<dbReference type="RefSeq" id="WP_107348981.1">
    <property type="nucleotide sequence ID" value="NZ_PYMH01000004.1"/>
</dbReference>
<evidence type="ECO:0000256" key="6">
    <source>
        <dbReference type="ARBA" id="ARBA00023136"/>
    </source>
</evidence>
<comment type="similarity">
    <text evidence="2">Belongs to the Rht family.</text>
</comment>
<dbReference type="GO" id="GO:0042970">
    <property type="term" value="F:homoserine transmembrane transporter activity"/>
    <property type="evidence" value="ECO:0007669"/>
    <property type="project" value="TreeGrafter"/>
</dbReference>